<evidence type="ECO:0000256" key="1">
    <source>
        <dbReference type="ARBA" id="ARBA00004651"/>
    </source>
</evidence>
<dbReference type="EMBL" id="RAHX01000001">
    <property type="protein sequence ID" value="RJY08885.1"/>
    <property type="molecule type" value="Genomic_DNA"/>
</dbReference>
<evidence type="ECO:0000313" key="15">
    <source>
        <dbReference type="Proteomes" id="UP000285232"/>
    </source>
</evidence>
<feature type="transmembrane region" description="Helical" evidence="12">
    <location>
        <begin position="164"/>
        <end position="186"/>
    </location>
</feature>
<keyword evidence="3" id="KW-0813">Transport</keyword>
<evidence type="ECO:0000256" key="5">
    <source>
        <dbReference type="ARBA" id="ARBA00022617"/>
    </source>
</evidence>
<keyword evidence="4" id="KW-1003">Cell membrane</keyword>
<evidence type="ECO:0000256" key="6">
    <source>
        <dbReference type="ARBA" id="ARBA00022692"/>
    </source>
</evidence>
<evidence type="ECO:0000256" key="11">
    <source>
        <dbReference type="ARBA" id="ARBA00023136"/>
    </source>
</evidence>
<sequence>MSEIAIANEAVVEQSVQTSGTKPRKRHALSTRIWHWINAVSIIILFMSGLNISNAHRYLYWGDWGFSPEQAWLEVPRFPGWATIPGYYSLSGARDWHVIFSLVFAFSLLAFIILALLNGHMKRDIFARAREWRPGNIWADIKQHLKLNFEHGEGKYNILQKISYAGVILILIPLMIFTGMVMSPGMEAAWPWMTELFGGRQSARSLHFIAAWLLFAFFVVHIVLVVLAGPIHQLRDMTTGGRE</sequence>
<evidence type="ECO:0000256" key="7">
    <source>
        <dbReference type="ARBA" id="ARBA00022723"/>
    </source>
</evidence>
<dbReference type="PRINTS" id="PR00161">
    <property type="entry name" value="NIHGNASECYTB"/>
</dbReference>
<keyword evidence="10" id="KW-0408">Iron</keyword>
<reference evidence="14 15" key="1">
    <citation type="journal article" date="2017" name="Int. J. Syst. Evol. Microbiol.">
        <title>Erythrobacter aquimixticola sp. nov., isolated from the junction between the ocean and a freshwater spring.</title>
        <authorList>
            <person name="Park S."/>
            <person name="Jung Y.T."/>
            <person name="Choi S.J."/>
            <person name="Yoon J.H."/>
        </authorList>
    </citation>
    <scope>NUCLEOTIDE SEQUENCE [LARGE SCALE GENOMIC DNA]</scope>
    <source>
        <strain evidence="14 15">JSSK-14</strain>
    </source>
</reference>
<dbReference type="Proteomes" id="UP000285232">
    <property type="component" value="Unassembled WGS sequence"/>
</dbReference>
<dbReference type="Gene3D" id="1.20.950.20">
    <property type="entry name" value="Transmembrane di-heme cytochromes, Chain C"/>
    <property type="match status" value="1"/>
</dbReference>
<evidence type="ECO:0000259" key="13">
    <source>
        <dbReference type="Pfam" id="PF01292"/>
    </source>
</evidence>
<evidence type="ECO:0000256" key="2">
    <source>
        <dbReference type="ARBA" id="ARBA00008622"/>
    </source>
</evidence>
<dbReference type="GO" id="GO:0005886">
    <property type="term" value="C:plasma membrane"/>
    <property type="evidence" value="ECO:0007669"/>
    <property type="project" value="UniProtKB-SubCell"/>
</dbReference>
<proteinExistence type="inferred from homology"/>
<evidence type="ECO:0000256" key="8">
    <source>
        <dbReference type="ARBA" id="ARBA00022982"/>
    </source>
</evidence>
<dbReference type="SUPFAM" id="SSF81342">
    <property type="entry name" value="Transmembrane di-heme cytochromes"/>
    <property type="match status" value="1"/>
</dbReference>
<dbReference type="GO" id="GO:0022904">
    <property type="term" value="P:respiratory electron transport chain"/>
    <property type="evidence" value="ECO:0007669"/>
    <property type="project" value="InterPro"/>
</dbReference>
<dbReference type="RefSeq" id="WP_120047898.1">
    <property type="nucleotide sequence ID" value="NZ_RAHX01000001.1"/>
</dbReference>
<dbReference type="OrthoDB" id="9781740at2"/>
<keyword evidence="9 12" id="KW-1133">Transmembrane helix</keyword>
<dbReference type="Pfam" id="PF01292">
    <property type="entry name" value="Ni_hydr_CYTB"/>
    <property type="match status" value="1"/>
</dbReference>
<dbReference type="GO" id="GO:0009055">
    <property type="term" value="F:electron transfer activity"/>
    <property type="evidence" value="ECO:0007669"/>
    <property type="project" value="InterPro"/>
</dbReference>
<protein>
    <submittedName>
        <fullName evidence="14">DUF4405 domain-containing protein</fullName>
    </submittedName>
</protein>
<dbReference type="PANTHER" id="PTHR30485">
    <property type="entry name" value="NI/FE-HYDROGENASE 1 B-TYPE CYTOCHROME SUBUNIT"/>
    <property type="match status" value="1"/>
</dbReference>
<evidence type="ECO:0000313" key="14">
    <source>
        <dbReference type="EMBL" id="RJY08885.1"/>
    </source>
</evidence>
<accession>A0A419RSX9</accession>
<comment type="similarity">
    <text evidence="2">Belongs to the HupC/HyaC/HydC family.</text>
</comment>
<evidence type="ECO:0000256" key="4">
    <source>
        <dbReference type="ARBA" id="ARBA00022475"/>
    </source>
</evidence>
<comment type="caution">
    <text evidence="14">The sequence shown here is derived from an EMBL/GenBank/DDBJ whole genome shotgun (WGS) entry which is preliminary data.</text>
</comment>
<comment type="subcellular location">
    <subcellularLocation>
        <location evidence="1">Cell membrane</location>
        <topology evidence="1">Multi-pass membrane protein</topology>
    </subcellularLocation>
</comment>
<dbReference type="AlphaFoldDB" id="A0A419RSX9"/>
<organism evidence="14 15">
    <name type="scientific">Aurantiacibacter aquimixticola</name>
    <dbReference type="NCBI Taxonomy" id="1958945"/>
    <lineage>
        <taxon>Bacteria</taxon>
        <taxon>Pseudomonadati</taxon>
        <taxon>Pseudomonadota</taxon>
        <taxon>Alphaproteobacteria</taxon>
        <taxon>Sphingomonadales</taxon>
        <taxon>Erythrobacteraceae</taxon>
        <taxon>Aurantiacibacter</taxon>
    </lineage>
</organism>
<dbReference type="InterPro" id="IPR051542">
    <property type="entry name" value="Hydrogenase_cytochrome"/>
</dbReference>
<keyword evidence="15" id="KW-1185">Reference proteome</keyword>
<dbReference type="InterPro" id="IPR000516">
    <property type="entry name" value="Ni-dep_Hydgase_cyt-B"/>
</dbReference>
<keyword evidence="6 12" id="KW-0812">Transmembrane</keyword>
<keyword evidence="5" id="KW-0349">Heme</keyword>
<evidence type="ECO:0000256" key="3">
    <source>
        <dbReference type="ARBA" id="ARBA00022448"/>
    </source>
</evidence>
<gene>
    <name evidence="14" type="ORF">D6201_05480</name>
</gene>
<evidence type="ECO:0000256" key="9">
    <source>
        <dbReference type="ARBA" id="ARBA00022989"/>
    </source>
</evidence>
<evidence type="ECO:0000256" key="10">
    <source>
        <dbReference type="ARBA" id="ARBA00023004"/>
    </source>
</evidence>
<name>A0A419RSX9_9SPHN</name>
<keyword evidence="8" id="KW-0249">Electron transport</keyword>
<dbReference type="GO" id="GO:0005506">
    <property type="term" value="F:iron ion binding"/>
    <property type="evidence" value="ECO:0007669"/>
    <property type="project" value="InterPro"/>
</dbReference>
<feature type="domain" description="Cytochrome b561 bacterial/Ni-hydrogenase" evidence="13">
    <location>
        <begin position="26"/>
        <end position="240"/>
    </location>
</feature>
<dbReference type="InterPro" id="IPR011577">
    <property type="entry name" value="Cyt_b561_bac/Ni-Hgenase"/>
</dbReference>
<dbReference type="InterPro" id="IPR016174">
    <property type="entry name" value="Di-haem_cyt_TM"/>
</dbReference>
<dbReference type="GO" id="GO:0020037">
    <property type="term" value="F:heme binding"/>
    <property type="evidence" value="ECO:0007669"/>
    <property type="project" value="TreeGrafter"/>
</dbReference>
<dbReference type="PANTHER" id="PTHR30485:SF1">
    <property type="entry name" value="CYTOCHROME YDHU-RELATED"/>
    <property type="match status" value="1"/>
</dbReference>
<feature type="transmembrane region" description="Helical" evidence="12">
    <location>
        <begin position="33"/>
        <end position="52"/>
    </location>
</feature>
<feature type="transmembrane region" description="Helical" evidence="12">
    <location>
        <begin position="206"/>
        <end position="228"/>
    </location>
</feature>
<keyword evidence="11 12" id="KW-0472">Membrane</keyword>
<feature type="transmembrane region" description="Helical" evidence="12">
    <location>
        <begin position="96"/>
        <end position="117"/>
    </location>
</feature>
<keyword evidence="7" id="KW-0479">Metal-binding</keyword>
<evidence type="ECO:0000256" key="12">
    <source>
        <dbReference type="SAM" id="Phobius"/>
    </source>
</evidence>